<evidence type="ECO:0000256" key="2">
    <source>
        <dbReference type="ARBA" id="ARBA00022730"/>
    </source>
</evidence>
<keyword evidence="5 6" id="KW-0687">Ribonucleoprotein</keyword>
<proteinExistence type="inferred from homology"/>
<keyword evidence="2 6" id="KW-0699">rRNA-binding</keyword>
<dbReference type="HAMAP" id="MF_01369_B">
    <property type="entry name" value="Ribosomal_uL23_B"/>
    <property type="match status" value="1"/>
</dbReference>
<comment type="similarity">
    <text evidence="1 6 7">Belongs to the universal ribosomal protein uL23 family.</text>
</comment>
<dbReference type="Gene3D" id="3.30.70.330">
    <property type="match status" value="1"/>
</dbReference>
<evidence type="ECO:0000313" key="8">
    <source>
        <dbReference type="EMBL" id="AEC02912.1"/>
    </source>
</evidence>
<evidence type="ECO:0000256" key="4">
    <source>
        <dbReference type="ARBA" id="ARBA00022980"/>
    </source>
</evidence>
<sequence>MISTVINKGSDVRADQIIIAPVLSEKSNIARDFESKKYTFRVHADANKHEISEAVRELFGVEPVKVNTMNVPGKPKFSRGKAGSVKGTTGGWKKAIVTLAKGDSIQAIEGV</sequence>
<dbReference type="InterPro" id="IPR012678">
    <property type="entry name" value="Ribosomal_uL23/eL15/eS24_sf"/>
</dbReference>
<keyword evidence="3 6" id="KW-0694">RNA-binding</keyword>
<evidence type="ECO:0000256" key="6">
    <source>
        <dbReference type="HAMAP-Rule" id="MF_01369"/>
    </source>
</evidence>
<dbReference type="NCBIfam" id="NF004363">
    <property type="entry name" value="PRK05738.2-4"/>
    <property type="match status" value="1"/>
</dbReference>
<dbReference type="KEGG" id="scc:Spico_1714"/>
<comment type="subunit">
    <text evidence="6">Part of the 50S ribosomal subunit. Contacts protein L29, and trigger factor when it is bound to the ribosome.</text>
</comment>
<evidence type="ECO:0000256" key="1">
    <source>
        <dbReference type="ARBA" id="ARBA00006700"/>
    </source>
</evidence>
<protein>
    <recommendedName>
        <fullName evidence="6">Large ribosomal subunit protein uL23</fullName>
    </recommendedName>
</protein>
<dbReference type="GO" id="GO:1990904">
    <property type="term" value="C:ribonucleoprotein complex"/>
    <property type="evidence" value="ECO:0007669"/>
    <property type="project" value="UniProtKB-KW"/>
</dbReference>
<dbReference type="InterPro" id="IPR013025">
    <property type="entry name" value="Ribosomal_uL23-like"/>
</dbReference>
<comment type="function">
    <text evidence="6">One of the early assembly proteins it binds 23S rRNA. One of the proteins that surrounds the polypeptide exit tunnel on the outside of the ribosome. Forms the main docking site for trigger factor binding to the ribosome.</text>
</comment>
<dbReference type="AlphaFoldDB" id="F4GL80"/>
<evidence type="ECO:0000256" key="3">
    <source>
        <dbReference type="ARBA" id="ARBA00022884"/>
    </source>
</evidence>
<gene>
    <name evidence="6" type="primary">rplW</name>
    <name evidence="8" type="ordered locus">Spico_1714</name>
</gene>
<evidence type="ECO:0000256" key="5">
    <source>
        <dbReference type="ARBA" id="ARBA00023274"/>
    </source>
</evidence>
<dbReference type="GO" id="GO:0019843">
    <property type="term" value="F:rRNA binding"/>
    <property type="evidence" value="ECO:0007669"/>
    <property type="project" value="UniProtKB-UniRule"/>
</dbReference>
<dbReference type="STRING" id="760011.Spico_1714"/>
<dbReference type="EMBL" id="CP002659">
    <property type="protein sequence ID" value="AEC02912.1"/>
    <property type="molecule type" value="Genomic_DNA"/>
</dbReference>
<reference evidence="9" key="1">
    <citation type="submission" date="2011-04" db="EMBL/GenBank/DDBJ databases">
        <title>The complete genome of Spirochaeta coccoides DSM 17374.</title>
        <authorList>
            <person name="Lucas S."/>
            <person name="Copeland A."/>
            <person name="Lapidus A."/>
            <person name="Bruce D."/>
            <person name="Goodwin L."/>
            <person name="Pitluck S."/>
            <person name="Peters L."/>
            <person name="Kyrpides N."/>
            <person name="Mavromatis K."/>
            <person name="Pagani I."/>
            <person name="Ivanova N."/>
            <person name="Ovchinnikova G."/>
            <person name="Lu M."/>
            <person name="Detter J.C."/>
            <person name="Tapia R."/>
            <person name="Han C."/>
            <person name="Land M."/>
            <person name="Hauser L."/>
            <person name="Markowitz V."/>
            <person name="Cheng J.-F."/>
            <person name="Hugenholtz P."/>
            <person name="Woyke T."/>
            <person name="Wu D."/>
            <person name="Spring S."/>
            <person name="Schroeder M."/>
            <person name="Brambilla E."/>
            <person name="Klenk H.-P."/>
            <person name="Eisen J.A."/>
        </authorList>
    </citation>
    <scope>NUCLEOTIDE SEQUENCE [LARGE SCALE GENOMIC DNA]</scope>
    <source>
        <strain evidence="9">ATCC BAA-1237 / DSM 17374 / SPN1</strain>
    </source>
</reference>
<dbReference type="PROSITE" id="PS00050">
    <property type="entry name" value="RIBOSOMAL_L23"/>
    <property type="match status" value="1"/>
</dbReference>
<dbReference type="HOGENOM" id="CLU_037562_3_2_12"/>
<dbReference type="Proteomes" id="UP000007939">
    <property type="component" value="Chromosome"/>
</dbReference>
<dbReference type="PANTHER" id="PTHR11620">
    <property type="entry name" value="60S RIBOSOMAL PROTEIN L23A"/>
    <property type="match status" value="1"/>
</dbReference>
<accession>F4GL80</accession>
<reference evidence="8 9" key="2">
    <citation type="journal article" date="2012" name="Stand. Genomic Sci.">
        <title>Complete genome sequence of the termite hindgut bacterium Spirochaeta coccoides type strain (SPN1(T)), reclassification in the genus Sphaerochaeta as Sphaerochaeta coccoides comb. nov. and emendations of the family Spirochaetaceae and the genus Sphaerochaeta.</title>
        <authorList>
            <person name="Abt B."/>
            <person name="Han C."/>
            <person name="Scheuner C."/>
            <person name="Lu M."/>
            <person name="Lapidus A."/>
            <person name="Nolan M."/>
            <person name="Lucas S."/>
            <person name="Hammon N."/>
            <person name="Deshpande S."/>
            <person name="Cheng J.F."/>
            <person name="Tapia R."/>
            <person name="Goodwin L.A."/>
            <person name="Pitluck S."/>
            <person name="Liolios K."/>
            <person name="Pagani I."/>
            <person name="Ivanova N."/>
            <person name="Mavromatis K."/>
            <person name="Mikhailova N."/>
            <person name="Huntemann M."/>
            <person name="Pati A."/>
            <person name="Chen A."/>
            <person name="Palaniappan K."/>
            <person name="Land M."/>
            <person name="Hauser L."/>
            <person name="Brambilla E.M."/>
            <person name="Rohde M."/>
            <person name="Spring S."/>
            <person name="Gronow S."/>
            <person name="Goker M."/>
            <person name="Woyke T."/>
            <person name="Bristow J."/>
            <person name="Eisen J.A."/>
            <person name="Markowitz V."/>
            <person name="Hugenholtz P."/>
            <person name="Kyrpides N.C."/>
            <person name="Klenk H.P."/>
            <person name="Detter J.C."/>
        </authorList>
    </citation>
    <scope>NUCLEOTIDE SEQUENCE [LARGE SCALE GENOMIC DNA]</scope>
    <source>
        <strain evidence="9">ATCC BAA-1237 / DSM 17374 / SPN1</strain>
    </source>
</reference>
<keyword evidence="9" id="KW-1185">Reference proteome</keyword>
<evidence type="ECO:0000313" key="9">
    <source>
        <dbReference type="Proteomes" id="UP000007939"/>
    </source>
</evidence>
<organism evidence="8 9">
    <name type="scientific">Parasphaerochaeta coccoides (strain ATCC BAA-1237 / DSM 17374 / SPN1)</name>
    <name type="common">Sphaerochaeta coccoides</name>
    <dbReference type="NCBI Taxonomy" id="760011"/>
    <lineage>
        <taxon>Bacteria</taxon>
        <taxon>Pseudomonadati</taxon>
        <taxon>Spirochaetota</taxon>
        <taxon>Spirochaetia</taxon>
        <taxon>Spirochaetales</taxon>
        <taxon>Sphaerochaetaceae</taxon>
        <taxon>Parasphaerochaeta</taxon>
    </lineage>
</organism>
<keyword evidence="4 6" id="KW-0689">Ribosomal protein</keyword>
<dbReference type="InterPro" id="IPR012677">
    <property type="entry name" value="Nucleotide-bd_a/b_plait_sf"/>
</dbReference>
<dbReference type="eggNOG" id="COG0089">
    <property type="taxonomic scope" value="Bacteria"/>
</dbReference>
<dbReference type="Pfam" id="PF00276">
    <property type="entry name" value="Ribosomal_L23"/>
    <property type="match status" value="1"/>
</dbReference>
<dbReference type="GO" id="GO:0005840">
    <property type="term" value="C:ribosome"/>
    <property type="evidence" value="ECO:0007669"/>
    <property type="project" value="UniProtKB-KW"/>
</dbReference>
<dbReference type="SUPFAM" id="SSF54189">
    <property type="entry name" value="Ribosomal proteins S24e, L23 and L15e"/>
    <property type="match status" value="1"/>
</dbReference>
<dbReference type="InterPro" id="IPR001014">
    <property type="entry name" value="Ribosomal_uL23_CS"/>
</dbReference>
<evidence type="ECO:0000256" key="7">
    <source>
        <dbReference type="RuleBase" id="RU003934"/>
    </source>
</evidence>
<name>F4GL80_PARC1</name>
<dbReference type="GO" id="GO:0003735">
    <property type="term" value="F:structural constituent of ribosome"/>
    <property type="evidence" value="ECO:0007669"/>
    <property type="project" value="InterPro"/>
</dbReference>
<dbReference type="GO" id="GO:0006412">
    <property type="term" value="P:translation"/>
    <property type="evidence" value="ECO:0007669"/>
    <property type="project" value="UniProtKB-UniRule"/>
</dbReference>